<dbReference type="SUPFAM" id="SSF52833">
    <property type="entry name" value="Thioredoxin-like"/>
    <property type="match status" value="1"/>
</dbReference>
<dbReference type="InterPro" id="IPR036249">
    <property type="entry name" value="Thioredoxin-like_sf"/>
</dbReference>
<dbReference type="Proteomes" id="UP001143543">
    <property type="component" value="Unassembled WGS sequence"/>
</dbReference>
<evidence type="ECO:0000313" key="2">
    <source>
        <dbReference type="EMBL" id="GLB49225.1"/>
    </source>
</evidence>
<dbReference type="InterPro" id="IPR012336">
    <property type="entry name" value="Thioredoxin-like_fold"/>
</dbReference>
<sequence length="471" mass="55556">MSCGNDDEVYTYFGGQIVNPKHDYVVLYKNDNAFDSVKLDAHNRFSFRFDKLEGGIYKFSNQPEHQYIILEQGDSLLLRLNTMDFDESLVFSGKGAKKNNILISQFLQDEEDKKLIKEKFFKLPPIAFKNKIDSIHDVRSNKLGIFYTNQHPSLLTQELLETNLDLTLYRYVEIYPYVHHKLYDEKVDETELTDAYYNFRDHINFNEEKLGGFYPYQKYLKLYASGKSYINVSDAQPELTAKEVVKTYPFHINKLKYLEEAITDKSVKDIVLRNAAYMFFLDEERDLSLDQEYLEEFKKYAGNNQYLPEITEIYNTISALQAGNKITDVHFINEEGNQEDIYDITNNTLTVYYFWSLKQKNHFHNILKRVHELHKDFPKVNFVGVNLDLPQNEWRNTLKKFNLNTENQYRVTDFNKTNKKLLLNKMNKVIVLDHEGIIVNAFADIYDIDFTSLLSTTQKSKNLAHHYMPNK</sequence>
<gene>
    <name evidence="2" type="ORF">Y10_15930</name>
</gene>
<proteinExistence type="predicted"/>
<protein>
    <recommendedName>
        <fullName evidence="1">Thioredoxin-like fold domain-containing protein</fullName>
    </recommendedName>
</protein>
<evidence type="ECO:0000313" key="3">
    <source>
        <dbReference type="Proteomes" id="UP001143543"/>
    </source>
</evidence>
<evidence type="ECO:0000259" key="1">
    <source>
        <dbReference type="Pfam" id="PF13905"/>
    </source>
</evidence>
<feature type="domain" description="Thioredoxin-like fold" evidence="1">
    <location>
        <begin position="348"/>
        <end position="437"/>
    </location>
</feature>
<reference evidence="2" key="1">
    <citation type="submission" date="2022-07" db="EMBL/GenBank/DDBJ databases">
        <title>Taxonomy of Novel Oxalotrophic and Methylotrophic Bacteria.</title>
        <authorList>
            <person name="Sahin N."/>
            <person name="Tani A."/>
        </authorList>
    </citation>
    <scope>NUCLEOTIDE SEQUENCE</scope>
    <source>
        <strain evidence="2">Y10</strain>
    </source>
</reference>
<dbReference type="EMBL" id="BRVO01000002">
    <property type="protein sequence ID" value="GLB49225.1"/>
    <property type="molecule type" value="Genomic_DNA"/>
</dbReference>
<dbReference type="Gene3D" id="3.40.30.10">
    <property type="entry name" value="Glutaredoxin"/>
    <property type="match status" value="1"/>
</dbReference>
<comment type="caution">
    <text evidence="2">The sequence shown here is derived from an EMBL/GenBank/DDBJ whole genome shotgun (WGS) entry which is preliminary data.</text>
</comment>
<keyword evidence="3" id="KW-1185">Reference proteome</keyword>
<accession>A0ABQ5MIK7</accession>
<organism evidence="2 3">
    <name type="scientific">Neptunitalea lumnitzerae</name>
    <dbReference type="NCBI Taxonomy" id="2965509"/>
    <lineage>
        <taxon>Bacteria</taxon>
        <taxon>Pseudomonadati</taxon>
        <taxon>Bacteroidota</taxon>
        <taxon>Flavobacteriia</taxon>
        <taxon>Flavobacteriales</taxon>
        <taxon>Flavobacteriaceae</taxon>
        <taxon>Neptunitalea</taxon>
    </lineage>
</organism>
<name>A0ABQ5MIK7_9FLAO</name>
<dbReference type="Pfam" id="PF13905">
    <property type="entry name" value="Thioredoxin_8"/>
    <property type="match status" value="1"/>
</dbReference>